<organism evidence="1 2">
    <name type="scientific">Hydrogenobacter thermophilus (strain DSM 6534 / IAM 12695 / TK-6)</name>
    <dbReference type="NCBI Taxonomy" id="608538"/>
    <lineage>
        <taxon>Bacteria</taxon>
        <taxon>Pseudomonadati</taxon>
        <taxon>Aquificota</taxon>
        <taxon>Aquificia</taxon>
        <taxon>Aquificales</taxon>
        <taxon>Aquificaceae</taxon>
        <taxon>Hydrogenobacter</taxon>
    </lineage>
</organism>
<gene>
    <name evidence="1" type="ordered locus">HTH_0867</name>
</gene>
<dbReference type="KEGG" id="hth:HTH_0867"/>
<dbReference type="EMBL" id="AP011112">
    <property type="protein sequence ID" value="BAI69327.1"/>
    <property type="molecule type" value="Genomic_DNA"/>
</dbReference>
<reference evidence="1 2" key="1">
    <citation type="journal article" date="2010" name="J. Bacteriol.">
        <title>Complete genome sequence of the thermophilic, obligately chemolithoautotrophic hydrogen-oxidizing bacterium Hydrogenobacter thermophilus TK-6.</title>
        <authorList>
            <person name="Arai H."/>
            <person name="Kanbe H."/>
            <person name="Ishii M."/>
            <person name="Igarashi Y."/>
        </authorList>
    </citation>
    <scope>NUCLEOTIDE SEQUENCE [LARGE SCALE GENOMIC DNA]</scope>
    <source>
        <strain evidence="2">DSM 6534 / IAM 12695 / TK-6 [Tokyo]</strain>
    </source>
</reference>
<protein>
    <submittedName>
        <fullName evidence="1">Uncharacterized protein</fullName>
    </submittedName>
</protein>
<sequence length="114" mass="13163">MRGVVFLFLIFLSFLSVGKTAERVFTFQELNLLSEDLLLKGVNPKYEFYIPTLTQLSEGKMTLKLRVSPYLRKDSTITILVDDVPYKTFIKYTEKRQVLFLLLKACTLGTLRAC</sequence>
<dbReference type="STRING" id="608538.HTH_0867"/>
<dbReference type="RefSeq" id="WP_012963507.1">
    <property type="nucleotide sequence ID" value="NC_013799.1"/>
</dbReference>
<evidence type="ECO:0000313" key="2">
    <source>
        <dbReference type="Proteomes" id="UP000002574"/>
    </source>
</evidence>
<proteinExistence type="predicted"/>
<accession>D3DHM5</accession>
<dbReference type="Proteomes" id="UP000002574">
    <property type="component" value="Chromosome"/>
</dbReference>
<dbReference type="AlphaFoldDB" id="D3DHM5"/>
<evidence type="ECO:0000313" key="1">
    <source>
        <dbReference type="EMBL" id="BAI69327.1"/>
    </source>
</evidence>
<dbReference type="KEGG" id="hte:Hydth_0867"/>
<name>D3DHM5_HYDTT</name>
<dbReference type="OrthoDB" id="9766924at2"/>
<keyword evidence="2" id="KW-1185">Reference proteome</keyword>